<feature type="transmembrane region" description="Helical" evidence="8">
    <location>
        <begin position="6"/>
        <end position="28"/>
    </location>
</feature>
<dbReference type="GO" id="GO:0005385">
    <property type="term" value="F:zinc ion transmembrane transporter activity"/>
    <property type="evidence" value="ECO:0007669"/>
    <property type="project" value="TreeGrafter"/>
</dbReference>
<proteinExistence type="inferred from homology"/>
<keyword evidence="10" id="KW-1185">Reference proteome</keyword>
<dbReference type="PANTHER" id="PTHR11040:SF211">
    <property type="entry name" value="ZINC TRANSPORTER ZIP11"/>
    <property type="match status" value="1"/>
</dbReference>
<feature type="transmembrane region" description="Helical" evidence="8">
    <location>
        <begin position="61"/>
        <end position="81"/>
    </location>
</feature>
<evidence type="ECO:0000313" key="9">
    <source>
        <dbReference type="EMBL" id="KMM36344.1"/>
    </source>
</evidence>
<name>A0A0J6CW80_9BACL</name>
<dbReference type="AlphaFoldDB" id="A0A0J6CW80"/>
<dbReference type="STRING" id="157733.AB986_18050"/>
<feature type="transmembrane region" description="Helical" evidence="8">
    <location>
        <begin position="184"/>
        <end position="205"/>
    </location>
</feature>
<reference evidence="9" key="1">
    <citation type="submission" date="2015-06" db="EMBL/GenBank/DDBJ databases">
        <authorList>
            <person name="Liu B."/>
            <person name="Wang J."/>
            <person name="Zhu Y."/>
            <person name="Liu G."/>
            <person name="Chen Q."/>
            <person name="Zheng C."/>
            <person name="Che J."/>
            <person name="Ge C."/>
            <person name="Shi H."/>
            <person name="Pan Z."/>
            <person name="Liu X."/>
        </authorList>
    </citation>
    <scope>NUCLEOTIDE SEQUENCE [LARGE SCALE GENOMIC DNA]</scope>
    <source>
        <strain evidence="9">DSM 16346</strain>
    </source>
</reference>
<evidence type="ECO:0000256" key="5">
    <source>
        <dbReference type="ARBA" id="ARBA00022833"/>
    </source>
</evidence>
<dbReference type="Proteomes" id="UP000035996">
    <property type="component" value="Unassembled WGS sequence"/>
</dbReference>
<protein>
    <recommendedName>
        <fullName evidence="11">Zinc permease</fullName>
    </recommendedName>
</protein>
<dbReference type="RefSeq" id="WP_048313026.1">
    <property type="nucleotide sequence ID" value="NZ_CP119526.1"/>
</dbReference>
<keyword evidence="4 8" id="KW-0812">Transmembrane</keyword>
<evidence type="ECO:0000256" key="7">
    <source>
        <dbReference type="ARBA" id="ARBA00023136"/>
    </source>
</evidence>
<sequence>MLLSILIKIFIIGFGGLLLGAVLGKWAYTYYQHHLEALYLFCGGMLIGVIGFELVPESIQLFNFWSLLAGFSLSFILFNYMESAFHSMFKHKSYLSLIAFVFAILAHNVPVGIALGMSGSNEAFGMALLLALFIHHLPEGIALYILTRISTLNEMVVVLAACIVSLVLSFSAGIGMYTAPTKDWNGIFMGIAIGSLCYVAFHEMIGKVLGRIVKRELFFFVTLGILVLYLYLQLSHEFL</sequence>
<feature type="transmembrane region" description="Helical" evidence="8">
    <location>
        <begin position="37"/>
        <end position="55"/>
    </location>
</feature>
<evidence type="ECO:0000256" key="4">
    <source>
        <dbReference type="ARBA" id="ARBA00022692"/>
    </source>
</evidence>
<dbReference type="InterPro" id="IPR003689">
    <property type="entry name" value="ZIP"/>
</dbReference>
<keyword evidence="7 8" id="KW-0472">Membrane</keyword>
<feature type="transmembrane region" description="Helical" evidence="8">
    <location>
        <begin position="123"/>
        <end position="145"/>
    </location>
</feature>
<dbReference type="OrthoDB" id="9787346at2"/>
<dbReference type="Pfam" id="PF02535">
    <property type="entry name" value="Zip"/>
    <property type="match status" value="1"/>
</dbReference>
<feature type="transmembrane region" description="Helical" evidence="8">
    <location>
        <begin position="93"/>
        <end position="117"/>
    </location>
</feature>
<evidence type="ECO:0000256" key="6">
    <source>
        <dbReference type="ARBA" id="ARBA00022989"/>
    </source>
</evidence>
<keyword evidence="6 8" id="KW-1133">Transmembrane helix</keyword>
<dbReference type="GO" id="GO:0005886">
    <property type="term" value="C:plasma membrane"/>
    <property type="evidence" value="ECO:0007669"/>
    <property type="project" value="UniProtKB-SubCell"/>
</dbReference>
<evidence type="ECO:0000256" key="2">
    <source>
        <dbReference type="ARBA" id="ARBA00006939"/>
    </source>
</evidence>
<comment type="subcellular location">
    <subcellularLocation>
        <location evidence="1">Cell membrane</location>
        <topology evidence="1">Multi-pass membrane protein</topology>
    </subcellularLocation>
</comment>
<feature type="transmembrane region" description="Helical" evidence="8">
    <location>
        <begin position="217"/>
        <end position="234"/>
    </location>
</feature>
<keyword evidence="5" id="KW-0862">Zinc</keyword>
<evidence type="ECO:0008006" key="11">
    <source>
        <dbReference type="Google" id="ProtNLM"/>
    </source>
</evidence>
<keyword evidence="3" id="KW-1003">Cell membrane</keyword>
<organism evidence="9 10">
    <name type="scientific">Guptibacillus hwajinpoensis</name>
    <dbReference type="NCBI Taxonomy" id="208199"/>
    <lineage>
        <taxon>Bacteria</taxon>
        <taxon>Bacillati</taxon>
        <taxon>Bacillota</taxon>
        <taxon>Bacilli</taxon>
        <taxon>Bacillales</taxon>
        <taxon>Guptibacillaceae</taxon>
        <taxon>Guptibacillus</taxon>
    </lineage>
</organism>
<dbReference type="PANTHER" id="PTHR11040">
    <property type="entry name" value="ZINC/IRON TRANSPORTER"/>
    <property type="match status" value="1"/>
</dbReference>
<evidence type="ECO:0000256" key="1">
    <source>
        <dbReference type="ARBA" id="ARBA00004651"/>
    </source>
</evidence>
<evidence type="ECO:0000256" key="3">
    <source>
        <dbReference type="ARBA" id="ARBA00022475"/>
    </source>
</evidence>
<comment type="caution">
    <text evidence="9">The sequence shown here is derived from an EMBL/GenBank/DDBJ whole genome shotgun (WGS) entry which is preliminary data.</text>
</comment>
<accession>A0A0J6CW80</accession>
<comment type="similarity">
    <text evidence="2">Belongs to the ZIP transporter (TC 2.A.5) family.</text>
</comment>
<evidence type="ECO:0000256" key="8">
    <source>
        <dbReference type="SAM" id="Phobius"/>
    </source>
</evidence>
<dbReference type="EMBL" id="LELK01000006">
    <property type="protein sequence ID" value="KMM36344.1"/>
    <property type="molecule type" value="Genomic_DNA"/>
</dbReference>
<gene>
    <name evidence="9" type="ORF">AB986_18050</name>
</gene>
<feature type="transmembrane region" description="Helical" evidence="8">
    <location>
        <begin position="157"/>
        <end position="178"/>
    </location>
</feature>
<evidence type="ECO:0000313" key="10">
    <source>
        <dbReference type="Proteomes" id="UP000035996"/>
    </source>
</evidence>